<evidence type="ECO:0000256" key="2">
    <source>
        <dbReference type="PROSITE-ProRule" id="PRU00626"/>
    </source>
</evidence>
<dbReference type="InterPro" id="IPR017924">
    <property type="entry name" value="RNA-binding_YhbY"/>
</dbReference>
<dbReference type="SMART" id="SM01103">
    <property type="entry name" value="CRS1_YhbY"/>
    <property type="match status" value="1"/>
</dbReference>
<evidence type="ECO:0000313" key="5">
    <source>
        <dbReference type="Proteomes" id="UP000067626"/>
    </source>
</evidence>
<dbReference type="STRING" id="52.CMC5_051000"/>
<name>A0A0K1EK20_CHOCO</name>
<proteinExistence type="predicted"/>
<dbReference type="Gene3D" id="3.30.110.60">
    <property type="entry name" value="YhbY-like"/>
    <property type="match status" value="1"/>
</dbReference>
<protein>
    <submittedName>
        <fullName evidence="4">RNA-binding protein</fullName>
    </submittedName>
</protein>
<reference evidence="4 5" key="1">
    <citation type="submission" date="2015-07" db="EMBL/GenBank/DDBJ databases">
        <title>Genome analysis of myxobacterium Chondromyces crocatus Cm c5 reveals a high potential for natural compound synthesis and the genetic basis for the loss of fruiting body formation.</title>
        <authorList>
            <person name="Zaburannyi N."/>
            <person name="Bunk B."/>
            <person name="Maier J."/>
            <person name="Overmann J."/>
            <person name="Mueller R."/>
        </authorList>
    </citation>
    <scope>NUCLEOTIDE SEQUENCE [LARGE SCALE GENOMIC DNA]</scope>
    <source>
        <strain evidence="4 5">Cm c5</strain>
    </source>
</reference>
<dbReference type="EMBL" id="CP012159">
    <property type="protein sequence ID" value="AKT40943.1"/>
    <property type="molecule type" value="Genomic_DNA"/>
</dbReference>
<dbReference type="Proteomes" id="UP000067626">
    <property type="component" value="Chromosome"/>
</dbReference>
<dbReference type="InterPro" id="IPR051925">
    <property type="entry name" value="RNA-binding_domain"/>
</dbReference>
<dbReference type="PANTHER" id="PTHR40065:SF3">
    <property type="entry name" value="RNA-BINDING PROTEIN YHBY"/>
    <property type="match status" value="1"/>
</dbReference>
<dbReference type="AlphaFoldDB" id="A0A0K1EK20"/>
<dbReference type="NCBIfam" id="TIGR00253">
    <property type="entry name" value="RNA_bind_YhbY"/>
    <property type="match status" value="1"/>
</dbReference>
<dbReference type="Pfam" id="PF01985">
    <property type="entry name" value="CRS1_YhbY"/>
    <property type="match status" value="1"/>
</dbReference>
<evidence type="ECO:0000259" key="3">
    <source>
        <dbReference type="PROSITE" id="PS51295"/>
    </source>
</evidence>
<accession>A0A0K1EK20</accession>
<dbReference type="GO" id="GO:0003723">
    <property type="term" value="F:RNA binding"/>
    <property type="evidence" value="ECO:0007669"/>
    <property type="project" value="UniProtKB-UniRule"/>
</dbReference>
<dbReference type="PATRIC" id="fig|52.7.peg.5642"/>
<dbReference type="InterPro" id="IPR001890">
    <property type="entry name" value="RNA-binding_CRM"/>
</dbReference>
<dbReference type="SUPFAM" id="SSF75471">
    <property type="entry name" value="YhbY-like"/>
    <property type="match status" value="1"/>
</dbReference>
<feature type="domain" description="CRM" evidence="3">
    <location>
        <begin position="10"/>
        <end position="106"/>
    </location>
</feature>
<evidence type="ECO:0000313" key="4">
    <source>
        <dbReference type="EMBL" id="AKT40943.1"/>
    </source>
</evidence>
<sequence>MSRAVKGQTLSLTGKQRRHLRALGHHLNPLVQLGKGGLTESVTSAVGEALEQHELIKIRIGTECPDDREDVAENLAGALKAEVAQTMGRTILLYRRHPKEPKITLPGAEKVKAKKSA</sequence>
<keyword evidence="5" id="KW-1185">Reference proteome</keyword>
<evidence type="ECO:0000256" key="1">
    <source>
        <dbReference type="ARBA" id="ARBA00022884"/>
    </source>
</evidence>
<dbReference type="InterPro" id="IPR035920">
    <property type="entry name" value="YhbY-like_sf"/>
</dbReference>
<dbReference type="PROSITE" id="PS51295">
    <property type="entry name" value="CRM"/>
    <property type="match status" value="1"/>
</dbReference>
<organism evidence="4 5">
    <name type="scientific">Chondromyces crocatus</name>
    <dbReference type="NCBI Taxonomy" id="52"/>
    <lineage>
        <taxon>Bacteria</taxon>
        <taxon>Pseudomonadati</taxon>
        <taxon>Myxococcota</taxon>
        <taxon>Polyangia</taxon>
        <taxon>Polyangiales</taxon>
        <taxon>Polyangiaceae</taxon>
        <taxon>Chondromyces</taxon>
    </lineage>
</organism>
<gene>
    <name evidence="4" type="ORF">CMC5_051000</name>
</gene>
<dbReference type="KEGG" id="ccro:CMC5_051000"/>
<keyword evidence="1 2" id="KW-0694">RNA-binding</keyword>
<dbReference type="PANTHER" id="PTHR40065">
    <property type="entry name" value="RNA-BINDING PROTEIN YHBY"/>
    <property type="match status" value="1"/>
</dbReference>